<dbReference type="GO" id="GO:0000160">
    <property type="term" value="P:phosphorelay signal transduction system"/>
    <property type="evidence" value="ECO:0007669"/>
    <property type="project" value="InterPro"/>
</dbReference>
<dbReference type="InterPro" id="IPR011990">
    <property type="entry name" value="TPR-like_helical_dom_sf"/>
</dbReference>
<dbReference type="Gene3D" id="1.10.10.10">
    <property type="entry name" value="Winged helix-like DNA-binding domain superfamily/Winged helix DNA-binding domain"/>
    <property type="match status" value="1"/>
</dbReference>
<dbReference type="Pfam" id="PF00486">
    <property type="entry name" value="Trans_reg_C"/>
    <property type="match status" value="1"/>
</dbReference>
<dbReference type="CDD" id="cd00383">
    <property type="entry name" value="trans_reg_C"/>
    <property type="match status" value="1"/>
</dbReference>
<dbReference type="Gene3D" id="1.25.40.10">
    <property type="entry name" value="Tetratricopeptide repeat domain"/>
    <property type="match status" value="2"/>
</dbReference>
<evidence type="ECO:0000313" key="6">
    <source>
        <dbReference type="Proteomes" id="UP000295645"/>
    </source>
</evidence>
<accession>A0A4R3YV36</accession>
<dbReference type="SMART" id="SM00862">
    <property type="entry name" value="Trans_reg_C"/>
    <property type="match status" value="1"/>
</dbReference>
<reference evidence="5 6" key="1">
    <citation type="submission" date="2019-03" db="EMBL/GenBank/DDBJ databases">
        <title>Above-ground endophytic microbial communities from plants in different locations in the United States.</title>
        <authorList>
            <person name="Frank C."/>
        </authorList>
    </citation>
    <scope>NUCLEOTIDE SEQUENCE [LARGE SCALE GENOMIC DNA]</scope>
    <source>
        <strain evidence="5 6">LP_13_YM</strain>
    </source>
</reference>
<evidence type="ECO:0000259" key="4">
    <source>
        <dbReference type="PROSITE" id="PS51755"/>
    </source>
</evidence>
<dbReference type="PROSITE" id="PS50005">
    <property type="entry name" value="TPR"/>
    <property type="match status" value="1"/>
</dbReference>
<dbReference type="PROSITE" id="PS51755">
    <property type="entry name" value="OMPR_PHOB"/>
    <property type="match status" value="1"/>
</dbReference>
<feature type="DNA-binding region" description="OmpR/PhoB-type" evidence="3">
    <location>
        <begin position="3"/>
        <end position="101"/>
    </location>
</feature>
<feature type="repeat" description="TPR" evidence="2">
    <location>
        <begin position="228"/>
        <end position="261"/>
    </location>
</feature>
<comment type="caution">
    <text evidence="5">The sequence shown here is derived from an EMBL/GenBank/DDBJ whole genome shotgun (WGS) entry which is preliminary data.</text>
</comment>
<dbReference type="InterPro" id="IPR036388">
    <property type="entry name" value="WH-like_DNA-bd_sf"/>
</dbReference>
<name>A0A4R3YV36_9GAMM</name>
<proteinExistence type="predicted"/>
<organism evidence="5 6">
    <name type="scientific">Luteibacter rhizovicinus</name>
    <dbReference type="NCBI Taxonomy" id="242606"/>
    <lineage>
        <taxon>Bacteria</taxon>
        <taxon>Pseudomonadati</taxon>
        <taxon>Pseudomonadota</taxon>
        <taxon>Gammaproteobacteria</taxon>
        <taxon>Lysobacterales</taxon>
        <taxon>Rhodanobacteraceae</taxon>
        <taxon>Luteibacter</taxon>
    </lineage>
</organism>
<dbReference type="OrthoDB" id="5932494at2"/>
<dbReference type="RefSeq" id="WP_132142728.1">
    <property type="nucleotide sequence ID" value="NZ_SMCS01000002.1"/>
</dbReference>
<dbReference type="SUPFAM" id="SSF46894">
    <property type="entry name" value="C-terminal effector domain of the bipartite response regulators"/>
    <property type="match status" value="1"/>
</dbReference>
<evidence type="ECO:0000256" key="2">
    <source>
        <dbReference type="PROSITE-ProRule" id="PRU00339"/>
    </source>
</evidence>
<keyword evidence="1 3" id="KW-0238">DNA-binding</keyword>
<protein>
    <submittedName>
        <fullName evidence="5">DNA-binding winged helix-turn-helix (WHTH) protein</fullName>
    </submittedName>
</protein>
<keyword evidence="6" id="KW-1185">Reference proteome</keyword>
<sequence>MAGDRYRLLDLLVDIPGQRVERDGRVLDLGGLSFQLLAYLLAQGQRVVSFDELIGQVWSPAVVNEETVTQRVRLLRQSLGDDARRPRYIRSVRGQGYQLGAAPVPAEEPVRIRTHMPWPAVLAAVVLVLGTGLAWHVVRTPRDAPRTAAQELLDRAAWYAGMGQRDNDERAIALYERALVDAPDDSRALLGLSRRYSARTCLYNAGYEWAGRAQMLAERVLRASPNDPQAWSAVGYARDCEGDLPGAIAGYERAVLLDPTDDASRASAAYLYQEQGRLADALRANLDMRGDPSKVRFRDIAVARELELMGFTDAAEARFRRSFLLTPDNVFANIGWPAFLFAHARPDEARAAVAEAQAHGTKRTELAQLAGELALVRGDRAAATVAFAEAKALRPDAGMPATLAALYAETPPSPEWIDERIAQVRARLVDNAWPPARLELAVLAIARGDRRTAIAAIQGAVDAGYRDAAYLRTTPLLANLRGEAGFEAALAAIERRVTAERQRVLDAPWCPPELKATL</sequence>
<evidence type="ECO:0000313" key="5">
    <source>
        <dbReference type="EMBL" id="TCV96481.1"/>
    </source>
</evidence>
<gene>
    <name evidence="5" type="ORF">EC912_102832</name>
</gene>
<evidence type="ECO:0000256" key="1">
    <source>
        <dbReference type="ARBA" id="ARBA00023125"/>
    </source>
</evidence>
<dbReference type="AlphaFoldDB" id="A0A4R3YV36"/>
<feature type="domain" description="OmpR/PhoB-type" evidence="4">
    <location>
        <begin position="3"/>
        <end position="101"/>
    </location>
</feature>
<dbReference type="SUPFAM" id="SSF48452">
    <property type="entry name" value="TPR-like"/>
    <property type="match status" value="2"/>
</dbReference>
<dbReference type="EMBL" id="SMCS01000002">
    <property type="protein sequence ID" value="TCV96481.1"/>
    <property type="molecule type" value="Genomic_DNA"/>
</dbReference>
<evidence type="ECO:0000256" key="3">
    <source>
        <dbReference type="PROSITE-ProRule" id="PRU01091"/>
    </source>
</evidence>
<dbReference type="InterPro" id="IPR016032">
    <property type="entry name" value="Sig_transdc_resp-reg_C-effctor"/>
</dbReference>
<dbReference type="GO" id="GO:0006355">
    <property type="term" value="P:regulation of DNA-templated transcription"/>
    <property type="evidence" value="ECO:0007669"/>
    <property type="project" value="InterPro"/>
</dbReference>
<dbReference type="InterPro" id="IPR001867">
    <property type="entry name" value="OmpR/PhoB-type_DNA-bd"/>
</dbReference>
<dbReference type="InterPro" id="IPR019734">
    <property type="entry name" value="TPR_rpt"/>
</dbReference>
<dbReference type="GO" id="GO:0003677">
    <property type="term" value="F:DNA binding"/>
    <property type="evidence" value="ECO:0007669"/>
    <property type="project" value="UniProtKB-UniRule"/>
</dbReference>
<dbReference type="Proteomes" id="UP000295645">
    <property type="component" value="Unassembled WGS sequence"/>
</dbReference>
<keyword evidence="2" id="KW-0802">TPR repeat</keyword>